<feature type="compositionally biased region" description="Basic and acidic residues" evidence="1">
    <location>
        <begin position="34"/>
        <end position="43"/>
    </location>
</feature>
<keyword evidence="3" id="KW-1185">Reference proteome</keyword>
<feature type="compositionally biased region" description="Polar residues" evidence="1">
    <location>
        <begin position="1"/>
        <end position="28"/>
    </location>
</feature>
<evidence type="ECO:0000313" key="2">
    <source>
        <dbReference type="EMBL" id="MPC60978.1"/>
    </source>
</evidence>
<dbReference type="EMBL" id="VSRR010018091">
    <property type="protein sequence ID" value="MPC60978.1"/>
    <property type="molecule type" value="Genomic_DNA"/>
</dbReference>
<name>A0A5B7GVI8_PORTR</name>
<feature type="region of interest" description="Disordered" evidence="1">
    <location>
        <begin position="1"/>
        <end position="94"/>
    </location>
</feature>
<dbReference type="Proteomes" id="UP000324222">
    <property type="component" value="Unassembled WGS sequence"/>
</dbReference>
<feature type="compositionally biased region" description="Polar residues" evidence="1">
    <location>
        <begin position="44"/>
        <end position="83"/>
    </location>
</feature>
<gene>
    <name evidence="2" type="ORF">E2C01_055040</name>
</gene>
<dbReference type="AlphaFoldDB" id="A0A5B7GVI8"/>
<evidence type="ECO:0000313" key="3">
    <source>
        <dbReference type="Proteomes" id="UP000324222"/>
    </source>
</evidence>
<organism evidence="2 3">
    <name type="scientific">Portunus trituberculatus</name>
    <name type="common">Swimming crab</name>
    <name type="synonym">Neptunus trituberculatus</name>
    <dbReference type="NCBI Taxonomy" id="210409"/>
    <lineage>
        <taxon>Eukaryota</taxon>
        <taxon>Metazoa</taxon>
        <taxon>Ecdysozoa</taxon>
        <taxon>Arthropoda</taxon>
        <taxon>Crustacea</taxon>
        <taxon>Multicrustacea</taxon>
        <taxon>Malacostraca</taxon>
        <taxon>Eumalacostraca</taxon>
        <taxon>Eucarida</taxon>
        <taxon>Decapoda</taxon>
        <taxon>Pleocyemata</taxon>
        <taxon>Brachyura</taxon>
        <taxon>Eubrachyura</taxon>
        <taxon>Portunoidea</taxon>
        <taxon>Portunidae</taxon>
        <taxon>Portuninae</taxon>
        <taxon>Portunus</taxon>
    </lineage>
</organism>
<proteinExistence type="predicted"/>
<accession>A0A5B7GVI8</accession>
<feature type="compositionally biased region" description="Basic and acidic residues" evidence="1">
    <location>
        <begin position="84"/>
        <end position="94"/>
    </location>
</feature>
<evidence type="ECO:0000256" key="1">
    <source>
        <dbReference type="SAM" id="MobiDB-lite"/>
    </source>
</evidence>
<protein>
    <submittedName>
        <fullName evidence="2">Uncharacterized protein</fullName>
    </submittedName>
</protein>
<comment type="caution">
    <text evidence="2">The sequence shown here is derived from an EMBL/GenBank/DDBJ whole genome shotgun (WGS) entry which is preliminary data.</text>
</comment>
<sequence>MTAAITNTTQAASTVTGNKHAANVSSPAVQAAKARPEFRDALRSDNTSPSEMAKATENNYTHRIRVPSSQPTYVQPLQSNTEESQPRHPPIEIH</sequence>
<reference evidence="2 3" key="1">
    <citation type="submission" date="2019-05" db="EMBL/GenBank/DDBJ databases">
        <title>Another draft genome of Portunus trituberculatus and its Hox gene families provides insights of decapod evolution.</title>
        <authorList>
            <person name="Jeong J.-H."/>
            <person name="Song I."/>
            <person name="Kim S."/>
            <person name="Choi T."/>
            <person name="Kim D."/>
            <person name="Ryu S."/>
            <person name="Kim W."/>
        </authorList>
    </citation>
    <scope>NUCLEOTIDE SEQUENCE [LARGE SCALE GENOMIC DNA]</scope>
    <source>
        <tissue evidence="2">Muscle</tissue>
    </source>
</reference>